<protein>
    <submittedName>
        <fullName evidence="2">Uncharacterized protein</fullName>
    </submittedName>
</protein>
<sequence>MKSVSNLTGDGLARSSNLNANHCNARGKIASVAIAAKQERRRMLGRRTGPAHKIASRAERDSEMRKPPFG</sequence>
<comment type="caution">
    <text evidence="2">The sequence shown here is derived from an EMBL/GenBank/DDBJ whole genome shotgun (WGS) entry which is preliminary data.</text>
</comment>
<dbReference type="AlphaFoldDB" id="A0A2J7TL17"/>
<proteinExistence type="predicted"/>
<dbReference type="EMBL" id="PDZR01000001">
    <property type="protein sequence ID" value="PNG27466.1"/>
    <property type="molecule type" value="Genomic_DNA"/>
</dbReference>
<gene>
    <name evidence="2" type="ORF">CR492_00530</name>
</gene>
<feature type="region of interest" description="Disordered" evidence="1">
    <location>
        <begin position="1"/>
        <end position="21"/>
    </location>
</feature>
<dbReference type="Proteomes" id="UP000236286">
    <property type="component" value="Unassembled WGS sequence"/>
</dbReference>
<organism evidence="2 3">
    <name type="scientific">Methylocella silvestris</name>
    <dbReference type="NCBI Taxonomy" id="199596"/>
    <lineage>
        <taxon>Bacteria</taxon>
        <taxon>Pseudomonadati</taxon>
        <taxon>Pseudomonadota</taxon>
        <taxon>Alphaproteobacteria</taxon>
        <taxon>Hyphomicrobiales</taxon>
        <taxon>Beijerinckiaceae</taxon>
        <taxon>Methylocella</taxon>
    </lineage>
</organism>
<accession>A0A2J7TL17</accession>
<evidence type="ECO:0000256" key="1">
    <source>
        <dbReference type="SAM" id="MobiDB-lite"/>
    </source>
</evidence>
<feature type="compositionally biased region" description="Basic and acidic residues" evidence="1">
    <location>
        <begin position="56"/>
        <end position="70"/>
    </location>
</feature>
<name>A0A2J7TL17_METSI</name>
<feature type="region of interest" description="Disordered" evidence="1">
    <location>
        <begin position="40"/>
        <end position="70"/>
    </location>
</feature>
<reference evidence="2 3" key="1">
    <citation type="submission" date="2017-10" db="EMBL/GenBank/DDBJ databases">
        <title>Genome announcement of Methylocella silvestris TVC from permafrost.</title>
        <authorList>
            <person name="Wang J."/>
            <person name="Geng K."/>
            <person name="Ul-Haque F."/>
            <person name="Crombie A.T."/>
            <person name="Street L.E."/>
            <person name="Wookey P.A."/>
            <person name="Murrell J.C."/>
            <person name="Pratscher J."/>
        </authorList>
    </citation>
    <scope>NUCLEOTIDE SEQUENCE [LARGE SCALE GENOMIC DNA]</scope>
    <source>
        <strain evidence="2 3">TVC</strain>
    </source>
</reference>
<evidence type="ECO:0000313" key="3">
    <source>
        <dbReference type="Proteomes" id="UP000236286"/>
    </source>
</evidence>
<evidence type="ECO:0000313" key="2">
    <source>
        <dbReference type="EMBL" id="PNG27466.1"/>
    </source>
</evidence>